<dbReference type="PANTHER" id="PTHR35813">
    <property type="entry name" value="INNER MEMBRANE PROTEIN YBAN"/>
    <property type="match status" value="1"/>
</dbReference>
<comment type="subcellular location">
    <subcellularLocation>
        <location evidence="1">Cell inner membrane</location>
        <topology evidence="1">Multi-pass membrane protein</topology>
    </subcellularLocation>
</comment>
<gene>
    <name evidence="4" type="ORF">P873_06295</name>
</gene>
<protein>
    <recommendedName>
        <fullName evidence="1">Inner membrane protein</fullName>
    </recommendedName>
</protein>
<dbReference type="PIRSF" id="PIRSF016789">
    <property type="entry name" value="DUF454"/>
    <property type="match status" value="1"/>
</dbReference>
<evidence type="ECO:0000313" key="4">
    <source>
        <dbReference type="EMBL" id="KFN50541.1"/>
    </source>
</evidence>
<keyword evidence="1 3" id="KW-0472">Membrane</keyword>
<evidence type="ECO:0000256" key="1">
    <source>
        <dbReference type="PIRNR" id="PIRNR016789"/>
    </source>
</evidence>
<organism evidence="4 5">
    <name type="scientific">Arenimonas composti TR7-09 = DSM 18010</name>
    <dbReference type="NCBI Taxonomy" id="1121013"/>
    <lineage>
        <taxon>Bacteria</taxon>
        <taxon>Pseudomonadati</taxon>
        <taxon>Pseudomonadota</taxon>
        <taxon>Gammaproteobacteria</taxon>
        <taxon>Lysobacterales</taxon>
        <taxon>Lysobacteraceae</taxon>
        <taxon>Arenimonas</taxon>
    </lineage>
</organism>
<dbReference type="OrthoDB" id="9816293at2"/>
<feature type="compositionally biased region" description="Pro residues" evidence="2">
    <location>
        <begin position="122"/>
        <end position="142"/>
    </location>
</feature>
<dbReference type="PANTHER" id="PTHR35813:SF1">
    <property type="entry name" value="INNER MEMBRANE PROTEIN YBAN"/>
    <property type="match status" value="1"/>
</dbReference>
<dbReference type="EMBL" id="AWXU01000019">
    <property type="protein sequence ID" value="KFN50541.1"/>
    <property type="molecule type" value="Genomic_DNA"/>
</dbReference>
<name>A0A091BFN5_9GAMM</name>
<sequence length="142" mass="15187">MASAPVRLLWLLVAWLALALGVVGIVLPGLPTTPFVLLAAYAAARGSARLHRWLLAHRLFGPMIRDWQASGAVSRRAKWAATVSMLLCAALMFLTAPKVWMAATGSTVMLVVGTWLWRRPEPPSAPPPPPSTPPPTPPSALL</sequence>
<keyword evidence="5" id="KW-1185">Reference proteome</keyword>
<dbReference type="GO" id="GO:0005886">
    <property type="term" value="C:plasma membrane"/>
    <property type="evidence" value="ECO:0007669"/>
    <property type="project" value="UniProtKB-SubCell"/>
</dbReference>
<keyword evidence="1" id="KW-0997">Cell inner membrane</keyword>
<keyword evidence="1" id="KW-1003">Cell membrane</keyword>
<dbReference type="AlphaFoldDB" id="A0A091BFN5"/>
<dbReference type="Proteomes" id="UP000029391">
    <property type="component" value="Unassembled WGS sequence"/>
</dbReference>
<feature type="region of interest" description="Disordered" evidence="2">
    <location>
        <begin position="121"/>
        <end position="142"/>
    </location>
</feature>
<accession>A0A091BFN5</accession>
<dbReference type="Pfam" id="PF04304">
    <property type="entry name" value="DUF454"/>
    <property type="match status" value="1"/>
</dbReference>
<dbReference type="InterPro" id="IPR007401">
    <property type="entry name" value="DUF454"/>
</dbReference>
<reference evidence="4 5" key="1">
    <citation type="submission" date="2013-09" db="EMBL/GenBank/DDBJ databases">
        <title>Genome sequencing of Arenimonas composti.</title>
        <authorList>
            <person name="Chen F."/>
            <person name="Wang G."/>
        </authorList>
    </citation>
    <scope>NUCLEOTIDE SEQUENCE [LARGE SCALE GENOMIC DNA]</scope>
    <source>
        <strain evidence="4 5">TR7-09</strain>
    </source>
</reference>
<comment type="caution">
    <text evidence="4">The sequence shown here is derived from an EMBL/GenBank/DDBJ whole genome shotgun (WGS) entry which is preliminary data.</text>
</comment>
<evidence type="ECO:0000313" key="5">
    <source>
        <dbReference type="Proteomes" id="UP000029391"/>
    </source>
</evidence>
<evidence type="ECO:0000256" key="3">
    <source>
        <dbReference type="SAM" id="Phobius"/>
    </source>
</evidence>
<keyword evidence="3" id="KW-0812">Transmembrane</keyword>
<keyword evidence="3" id="KW-1133">Transmembrane helix</keyword>
<dbReference type="STRING" id="1121013.GCA_000426365_02005"/>
<feature type="transmembrane region" description="Helical" evidence="3">
    <location>
        <begin position="76"/>
        <end position="94"/>
    </location>
</feature>
<proteinExistence type="predicted"/>
<dbReference type="eggNOG" id="COG2832">
    <property type="taxonomic scope" value="Bacteria"/>
</dbReference>
<dbReference type="RefSeq" id="WP_051240194.1">
    <property type="nucleotide sequence ID" value="NZ_AWXU01000019.1"/>
</dbReference>
<evidence type="ECO:0000256" key="2">
    <source>
        <dbReference type="SAM" id="MobiDB-lite"/>
    </source>
</evidence>